<dbReference type="PANTHER" id="PTHR34667">
    <property type="entry name" value="D-AMINOACYL-TRNA DEACYLASE"/>
    <property type="match status" value="1"/>
</dbReference>
<evidence type="ECO:0000256" key="1">
    <source>
        <dbReference type="ARBA" id="ARBA00022723"/>
    </source>
</evidence>
<evidence type="ECO:0008006" key="5">
    <source>
        <dbReference type="Google" id="ProtNLM"/>
    </source>
</evidence>
<dbReference type="GO" id="GO:0046872">
    <property type="term" value="F:metal ion binding"/>
    <property type="evidence" value="ECO:0007669"/>
    <property type="project" value="UniProtKB-KW"/>
</dbReference>
<keyword evidence="2" id="KW-0378">Hydrolase</keyword>
<dbReference type="GO" id="GO:0019478">
    <property type="term" value="P:D-amino acid catabolic process"/>
    <property type="evidence" value="ECO:0007669"/>
    <property type="project" value="InterPro"/>
</dbReference>
<dbReference type="EMBL" id="BARW01034001">
    <property type="protein sequence ID" value="GAJ03005.1"/>
    <property type="molecule type" value="Genomic_DNA"/>
</dbReference>
<dbReference type="GO" id="GO:0051499">
    <property type="term" value="F:D-aminoacyl-tRNA deacylase activity"/>
    <property type="evidence" value="ECO:0007669"/>
    <property type="project" value="InterPro"/>
</dbReference>
<gene>
    <name evidence="4" type="ORF">S12H4_53418</name>
</gene>
<feature type="non-terminal residue" evidence="4">
    <location>
        <position position="234"/>
    </location>
</feature>
<evidence type="ECO:0000256" key="3">
    <source>
        <dbReference type="ARBA" id="ARBA00022833"/>
    </source>
</evidence>
<reference evidence="4" key="1">
    <citation type="journal article" date="2014" name="Front. Microbiol.">
        <title>High frequency of phylogenetically diverse reductive dehalogenase-homologous genes in deep subseafloor sedimentary metagenomes.</title>
        <authorList>
            <person name="Kawai M."/>
            <person name="Futagami T."/>
            <person name="Toyoda A."/>
            <person name="Takaki Y."/>
            <person name="Nishi S."/>
            <person name="Hori S."/>
            <person name="Arai W."/>
            <person name="Tsubouchi T."/>
            <person name="Morono Y."/>
            <person name="Uchiyama I."/>
            <person name="Ito T."/>
            <person name="Fujiyama A."/>
            <person name="Inagaki F."/>
            <person name="Takami H."/>
        </authorList>
    </citation>
    <scope>NUCLEOTIDE SEQUENCE</scope>
    <source>
        <strain evidence="4">Expedition CK06-06</strain>
    </source>
</reference>
<organism evidence="4">
    <name type="scientific">marine sediment metagenome</name>
    <dbReference type="NCBI Taxonomy" id="412755"/>
    <lineage>
        <taxon>unclassified sequences</taxon>
        <taxon>metagenomes</taxon>
        <taxon>ecological metagenomes</taxon>
    </lineage>
</organism>
<proteinExistence type="predicted"/>
<dbReference type="InterPro" id="IPR007508">
    <property type="entry name" value="DtdA"/>
</dbReference>
<dbReference type="Gene3D" id="3.40.50.10700">
    <property type="entry name" value="AF0625-like"/>
    <property type="match status" value="1"/>
</dbReference>
<protein>
    <recommendedName>
        <fullName evidence="5">D-tyrosyl-tRNA(Tyr) deacylase</fullName>
    </recommendedName>
</protein>
<keyword evidence="1" id="KW-0479">Metal-binding</keyword>
<comment type="caution">
    <text evidence="4">The sequence shown here is derived from an EMBL/GenBank/DDBJ whole genome shotgun (WGS) entry which is preliminary data.</text>
</comment>
<dbReference type="PIRSF" id="PIRSF016210">
    <property type="entry name" value="UCP016210"/>
    <property type="match status" value="1"/>
</dbReference>
<feature type="non-terminal residue" evidence="4">
    <location>
        <position position="1"/>
    </location>
</feature>
<dbReference type="AlphaFoldDB" id="X1VAZ8"/>
<dbReference type="Pfam" id="PF04414">
    <property type="entry name" value="tRNA_deacylase"/>
    <property type="match status" value="1"/>
</dbReference>
<accession>X1VAZ8</accession>
<dbReference type="InterPro" id="IPR018033">
    <property type="entry name" value="Deacylase_DtdA_archaea"/>
</dbReference>
<sequence length="234" mass="25639">SETFHNNPVYTKTLHNKETKLFFVNTEIVDTQFLGDLFKPNLLVFLSRHSSAKGIPTLSVHTPGNLSEAKFGGKPGKVSVSPAGAMKNALHEMAKLANERELNYEVSYECTHHGPSLDTPTMFVELGSSPKQWKDTKAAEVVAHAAVATISTQSSCSVVLGIGGPHYNKKFTKMALSDQRAFGHMIPKYALSEVNAEIIRQCIERTLEPVDSVVLDWKGIKGEHKPKIIAALDV</sequence>
<evidence type="ECO:0000313" key="4">
    <source>
        <dbReference type="EMBL" id="GAJ03005.1"/>
    </source>
</evidence>
<dbReference type="Gene3D" id="3.40.630.50">
    <property type="entry name" value="AF0625-like"/>
    <property type="match status" value="1"/>
</dbReference>
<dbReference type="SUPFAM" id="SSF142535">
    <property type="entry name" value="AF0625-like"/>
    <property type="match status" value="1"/>
</dbReference>
<keyword evidence="3" id="KW-0862">Zinc</keyword>
<dbReference type="PANTHER" id="PTHR34667:SF1">
    <property type="entry name" value="D-AMINOACYL-TRNA DEACYLASE"/>
    <property type="match status" value="1"/>
</dbReference>
<evidence type="ECO:0000256" key="2">
    <source>
        <dbReference type="ARBA" id="ARBA00022801"/>
    </source>
</evidence>
<name>X1VAZ8_9ZZZZ</name>